<dbReference type="PRINTS" id="PR00101">
    <property type="entry name" value="ATCASE"/>
</dbReference>
<dbReference type="GO" id="GO:0044205">
    <property type="term" value="P:'de novo' UMP biosynthetic process"/>
    <property type="evidence" value="ECO:0007669"/>
    <property type="project" value="UniProtKB-UniRule"/>
</dbReference>
<feature type="domain" description="Aspartate/ornithine carbamoyltransferase Asp/Orn-binding" evidence="8">
    <location>
        <begin position="167"/>
        <end position="312"/>
    </location>
</feature>
<evidence type="ECO:0000256" key="3">
    <source>
        <dbReference type="ARBA" id="ARBA00022679"/>
    </source>
</evidence>
<dbReference type="PANTHER" id="PTHR45753:SF6">
    <property type="entry name" value="ASPARTATE CARBAMOYLTRANSFERASE"/>
    <property type="match status" value="1"/>
</dbReference>
<gene>
    <name evidence="7" type="primary">pyrB</name>
    <name evidence="10" type="ORF">SAMN06296058_2652</name>
</gene>
<feature type="binding site" evidence="7">
    <location>
        <position position="234"/>
    </location>
    <ligand>
        <name>L-aspartate</name>
        <dbReference type="ChEBI" id="CHEBI:29991"/>
    </ligand>
</feature>
<protein>
    <recommendedName>
        <fullName evidence="7">Aspartate carbamoyltransferase</fullName>
        <ecNumber evidence="7">2.1.3.2</ecNumber>
    </recommendedName>
    <alternativeName>
        <fullName evidence="7">Aspartate transcarbamylase</fullName>
        <shortName evidence="7">ATCase</shortName>
    </alternativeName>
</protein>
<feature type="domain" description="Aspartate/ornithine carbamoyltransferase carbamoyl-P binding" evidence="9">
    <location>
        <begin position="12"/>
        <end position="158"/>
    </location>
</feature>
<dbReference type="GO" id="GO:0006520">
    <property type="term" value="P:amino acid metabolic process"/>
    <property type="evidence" value="ECO:0007669"/>
    <property type="project" value="InterPro"/>
</dbReference>
<comment type="similarity">
    <text evidence="2 7">Belongs to the aspartate/ornithine carbamoyltransferase superfamily. ATCase family.</text>
</comment>
<dbReference type="Pfam" id="PF00185">
    <property type="entry name" value="OTCace"/>
    <property type="match status" value="1"/>
</dbReference>
<evidence type="ECO:0000259" key="8">
    <source>
        <dbReference type="Pfam" id="PF00185"/>
    </source>
</evidence>
<dbReference type="PRINTS" id="PR00100">
    <property type="entry name" value="AOTCASE"/>
</dbReference>
<dbReference type="Gene3D" id="3.40.50.1370">
    <property type="entry name" value="Aspartate/ornithine carbamoyltransferase"/>
    <property type="match status" value="2"/>
</dbReference>
<sequence>MTLQIDSDGRLRHLLTLEGLPRETICRLLDRAGHIRDAALGRTTQRRSSLVGTTVCTLFFEPSTRTRSSFQIAAQRLGADVLNFDASTSSTRKGETARDTLKNLEAMGVRGFVVRHAEDGAVEALAAAAGEGTTLVNAGDGRSAHPTQGLLDALTLRQAKGPDFSRLKVLIVGDVKHSRVARSDLHALRTLGTGEIRVCGPASLLPDADTLAGCEVGQDFDAMLEGVDAVMMLRLQRERMEEGLIASIDEYHNDYGLTAQRLTRAAKEAVVLHPGPINRGVEITDEVADGPQSLVLRQVSNGVAIRMAVLEMLLG</sequence>
<evidence type="ECO:0000256" key="5">
    <source>
        <dbReference type="ARBA" id="ARBA00043884"/>
    </source>
</evidence>
<dbReference type="EMBL" id="FUZV01000002">
    <property type="protein sequence ID" value="SKC76358.1"/>
    <property type="molecule type" value="Genomic_DNA"/>
</dbReference>
<feature type="binding site" evidence="7">
    <location>
        <position position="276"/>
    </location>
    <ligand>
        <name>carbamoyl phosphate</name>
        <dbReference type="ChEBI" id="CHEBI:58228"/>
    </ligand>
</feature>
<accession>A0A1T5LLE7</accession>
<proteinExistence type="inferred from homology"/>
<feature type="binding site" evidence="7">
    <location>
        <position position="93"/>
    </location>
    <ligand>
        <name>L-aspartate</name>
        <dbReference type="ChEBI" id="CHEBI:29991"/>
    </ligand>
</feature>
<evidence type="ECO:0000313" key="10">
    <source>
        <dbReference type="EMBL" id="SKC76358.1"/>
    </source>
</evidence>
<dbReference type="UniPathway" id="UPA00070">
    <property type="reaction ID" value="UER00116"/>
</dbReference>
<dbReference type="InterPro" id="IPR006132">
    <property type="entry name" value="Asp/Orn_carbamoyltranf_P-bd"/>
</dbReference>
<dbReference type="RefSeq" id="WP_079724985.1">
    <property type="nucleotide sequence ID" value="NZ_BMCL01000001.1"/>
</dbReference>
<evidence type="ECO:0000256" key="4">
    <source>
        <dbReference type="ARBA" id="ARBA00022975"/>
    </source>
</evidence>
<dbReference type="InterPro" id="IPR036901">
    <property type="entry name" value="Asp/Orn_carbamoylTrfase_sf"/>
</dbReference>
<feature type="binding site" evidence="7">
    <location>
        <position position="115"/>
    </location>
    <ligand>
        <name>carbamoyl phosphate</name>
        <dbReference type="ChEBI" id="CHEBI:58228"/>
    </ligand>
</feature>
<dbReference type="GO" id="GO:0004070">
    <property type="term" value="F:aspartate carbamoyltransferase activity"/>
    <property type="evidence" value="ECO:0007669"/>
    <property type="project" value="UniProtKB-UniRule"/>
</dbReference>
<feature type="binding site" evidence="7">
    <location>
        <position position="145"/>
    </location>
    <ligand>
        <name>carbamoyl phosphate</name>
        <dbReference type="ChEBI" id="CHEBI:58228"/>
    </ligand>
</feature>
<evidence type="ECO:0000256" key="6">
    <source>
        <dbReference type="ARBA" id="ARBA00048859"/>
    </source>
</evidence>
<dbReference type="EC" id="2.1.3.2" evidence="7"/>
<dbReference type="PANTHER" id="PTHR45753">
    <property type="entry name" value="ORNITHINE CARBAMOYLTRANSFERASE, MITOCHONDRIAL"/>
    <property type="match status" value="1"/>
</dbReference>
<reference evidence="10 11" key="1">
    <citation type="submission" date="2017-02" db="EMBL/GenBank/DDBJ databases">
        <authorList>
            <person name="Peterson S.W."/>
        </authorList>
    </citation>
    <scope>NUCLEOTIDE SEQUENCE [LARGE SCALE GENOMIC DNA]</scope>
    <source>
        <strain evidence="10 11">P15</strain>
    </source>
</reference>
<comment type="subunit">
    <text evidence="7">Heterododecamer (2C3:3R2) of six catalytic PyrB chains organized as two trimers (C3), and six regulatory PyrI chains organized as three dimers (R2).</text>
</comment>
<dbReference type="STRING" id="428993.SAMN06296058_2652"/>
<evidence type="ECO:0000256" key="7">
    <source>
        <dbReference type="HAMAP-Rule" id="MF_00001"/>
    </source>
</evidence>
<dbReference type="GO" id="GO:0016597">
    <property type="term" value="F:amino acid binding"/>
    <property type="evidence" value="ECO:0007669"/>
    <property type="project" value="InterPro"/>
</dbReference>
<dbReference type="FunFam" id="3.40.50.1370:FF:000007">
    <property type="entry name" value="Aspartate carbamoyltransferase"/>
    <property type="match status" value="1"/>
</dbReference>
<feature type="binding site" evidence="7">
    <location>
        <position position="66"/>
    </location>
    <ligand>
        <name>carbamoyl phosphate</name>
        <dbReference type="ChEBI" id="CHEBI:58228"/>
    </ligand>
</feature>
<evidence type="ECO:0000256" key="1">
    <source>
        <dbReference type="ARBA" id="ARBA00004852"/>
    </source>
</evidence>
<dbReference type="Pfam" id="PF02729">
    <property type="entry name" value="OTCace_N"/>
    <property type="match status" value="1"/>
</dbReference>
<dbReference type="GO" id="GO:0006207">
    <property type="term" value="P:'de novo' pyrimidine nucleobase biosynthetic process"/>
    <property type="evidence" value="ECO:0007669"/>
    <property type="project" value="InterPro"/>
</dbReference>
<feature type="binding site" evidence="7">
    <location>
        <position position="148"/>
    </location>
    <ligand>
        <name>carbamoyl phosphate</name>
        <dbReference type="ChEBI" id="CHEBI:58228"/>
    </ligand>
</feature>
<dbReference type="GO" id="GO:0005829">
    <property type="term" value="C:cytosol"/>
    <property type="evidence" value="ECO:0007669"/>
    <property type="project" value="TreeGrafter"/>
</dbReference>
<feature type="binding site" evidence="7">
    <location>
        <position position="275"/>
    </location>
    <ligand>
        <name>carbamoyl phosphate</name>
        <dbReference type="ChEBI" id="CHEBI:58228"/>
    </ligand>
</feature>
<comment type="catalytic activity">
    <reaction evidence="6 7">
        <text>carbamoyl phosphate + L-aspartate = N-carbamoyl-L-aspartate + phosphate + H(+)</text>
        <dbReference type="Rhea" id="RHEA:20013"/>
        <dbReference type="ChEBI" id="CHEBI:15378"/>
        <dbReference type="ChEBI" id="CHEBI:29991"/>
        <dbReference type="ChEBI" id="CHEBI:32814"/>
        <dbReference type="ChEBI" id="CHEBI:43474"/>
        <dbReference type="ChEBI" id="CHEBI:58228"/>
        <dbReference type="EC" id="2.1.3.2"/>
    </reaction>
</comment>
<organism evidence="10 11">
    <name type="scientific">Pseudoxanthomonas indica</name>
    <dbReference type="NCBI Taxonomy" id="428993"/>
    <lineage>
        <taxon>Bacteria</taxon>
        <taxon>Pseudomonadati</taxon>
        <taxon>Pseudomonadota</taxon>
        <taxon>Gammaproteobacteria</taxon>
        <taxon>Lysobacterales</taxon>
        <taxon>Lysobacteraceae</taxon>
        <taxon>Pseudoxanthomonas</taxon>
    </lineage>
</organism>
<feature type="binding site" evidence="7">
    <location>
        <position position="179"/>
    </location>
    <ligand>
        <name>L-aspartate</name>
        <dbReference type="ChEBI" id="CHEBI:29991"/>
    </ligand>
</feature>
<dbReference type="PROSITE" id="PS00097">
    <property type="entry name" value="CARBAMOYLTRANSFERASE"/>
    <property type="match status" value="1"/>
</dbReference>
<dbReference type="Proteomes" id="UP000190341">
    <property type="component" value="Unassembled WGS sequence"/>
</dbReference>
<evidence type="ECO:0000313" key="11">
    <source>
        <dbReference type="Proteomes" id="UP000190341"/>
    </source>
</evidence>
<comment type="function">
    <text evidence="5 7">Catalyzes the condensation of carbamoyl phosphate and aspartate to form carbamoyl aspartate and inorganic phosphate, the committed step in the de novo pyrimidine nucleotide biosynthesis pathway.</text>
</comment>
<dbReference type="HAMAP" id="MF_00001">
    <property type="entry name" value="Asp_carb_tr"/>
    <property type="match status" value="1"/>
</dbReference>
<name>A0A1T5LLE7_9GAMM</name>
<dbReference type="SUPFAM" id="SSF53671">
    <property type="entry name" value="Aspartate/ornithine carbamoyltransferase"/>
    <property type="match status" value="1"/>
</dbReference>
<keyword evidence="11" id="KW-1185">Reference proteome</keyword>
<dbReference type="InterPro" id="IPR002082">
    <property type="entry name" value="Asp_carbamoyltransf"/>
</dbReference>
<keyword evidence="3 7" id="KW-0808">Transferase</keyword>
<dbReference type="NCBIfam" id="TIGR00670">
    <property type="entry name" value="asp_carb_tr"/>
    <property type="match status" value="1"/>
</dbReference>
<evidence type="ECO:0000256" key="2">
    <source>
        <dbReference type="ARBA" id="ARBA00008896"/>
    </source>
</evidence>
<dbReference type="OrthoDB" id="9774690at2"/>
<keyword evidence="4 7" id="KW-0665">Pyrimidine biosynthesis</keyword>
<dbReference type="AlphaFoldDB" id="A0A1T5LLE7"/>
<feature type="binding site" evidence="7">
    <location>
        <position position="65"/>
    </location>
    <ligand>
        <name>carbamoyl phosphate</name>
        <dbReference type="ChEBI" id="CHEBI:58228"/>
    </ligand>
</feature>
<comment type="pathway">
    <text evidence="1 7">Pyrimidine metabolism; UMP biosynthesis via de novo pathway; (S)-dihydroorotate from bicarbonate: step 2/3.</text>
</comment>
<dbReference type="NCBIfam" id="NF002032">
    <property type="entry name" value="PRK00856.1"/>
    <property type="match status" value="1"/>
</dbReference>
<dbReference type="InterPro" id="IPR006131">
    <property type="entry name" value="Asp_carbamoyltransf_Asp/Orn-bd"/>
</dbReference>
<evidence type="ECO:0000259" key="9">
    <source>
        <dbReference type="Pfam" id="PF02729"/>
    </source>
</evidence>
<dbReference type="InterPro" id="IPR006130">
    <property type="entry name" value="Asp/Orn_carbamoylTrfase"/>
</dbReference>